<feature type="binding site" evidence="3">
    <location>
        <position position="245"/>
    </location>
    <ligand>
        <name>a divalent metal cation</name>
        <dbReference type="ChEBI" id="CHEBI:60240"/>
    </ligand>
</feature>
<dbReference type="PRINTS" id="PR01790">
    <property type="entry name" value="SMP30FAMILY"/>
</dbReference>
<dbReference type="SUPFAM" id="SSF63829">
    <property type="entry name" value="Calcium-dependent phosphotriesterase"/>
    <property type="match status" value="1"/>
</dbReference>
<feature type="domain" description="SMP-30/Gluconolactonase/LRE-like region" evidence="5">
    <location>
        <begin position="100"/>
        <end position="356"/>
    </location>
</feature>
<dbReference type="GO" id="GO:0005509">
    <property type="term" value="F:calcium ion binding"/>
    <property type="evidence" value="ECO:0007669"/>
    <property type="project" value="TreeGrafter"/>
</dbReference>
<dbReference type="InterPro" id="IPR005511">
    <property type="entry name" value="SMP-30"/>
</dbReference>
<comment type="cofactor">
    <cofactor evidence="3">
        <name>Zn(2+)</name>
        <dbReference type="ChEBI" id="CHEBI:29105"/>
    </cofactor>
    <text evidence="3">Binds 1 divalent metal cation per subunit.</text>
</comment>
<dbReference type="PANTHER" id="PTHR10907:SF47">
    <property type="entry name" value="REGUCALCIN"/>
    <property type="match status" value="1"/>
</dbReference>
<comment type="similarity">
    <text evidence="1">Belongs to the SMP-30/CGR1 family.</text>
</comment>
<protein>
    <submittedName>
        <fullName evidence="6">Regucalcin</fullName>
    </submittedName>
</protein>
<dbReference type="OrthoDB" id="423498at2759"/>
<evidence type="ECO:0000313" key="7">
    <source>
        <dbReference type="Proteomes" id="UP000053105"/>
    </source>
</evidence>
<organism evidence="6 7">
    <name type="scientific">Melipona quadrifasciata</name>
    <dbReference type="NCBI Taxonomy" id="166423"/>
    <lineage>
        <taxon>Eukaryota</taxon>
        <taxon>Metazoa</taxon>
        <taxon>Ecdysozoa</taxon>
        <taxon>Arthropoda</taxon>
        <taxon>Hexapoda</taxon>
        <taxon>Insecta</taxon>
        <taxon>Pterygota</taxon>
        <taxon>Neoptera</taxon>
        <taxon>Endopterygota</taxon>
        <taxon>Hymenoptera</taxon>
        <taxon>Apocrita</taxon>
        <taxon>Aculeata</taxon>
        <taxon>Apoidea</taxon>
        <taxon>Anthophila</taxon>
        <taxon>Apidae</taxon>
        <taxon>Melipona</taxon>
    </lineage>
</organism>
<feature type="binding site" evidence="3">
    <location>
        <position position="101"/>
    </location>
    <ligand>
        <name>substrate</name>
    </ligand>
</feature>
<dbReference type="Gene3D" id="2.120.10.30">
    <property type="entry name" value="TolB, C-terminal domain"/>
    <property type="match status" value="1"/>
</dbReference>
<gene>
    <name evidence="6" type="ORF">WN51_06798</name>
</gene>
<reference evidence="6 7" key="1">
    <citation type="submission" date="2015-07" db="EMBL/GenBank/DDBJ databases">
        <title>The genome of Melipona quadrifasciata.</title>
        <authorList>
            <person name="Pan H."/>
            <person name="Kapheim K."/>
        </authorList>
    </citation>
    <scope>NUCLEOTIDE SEQUENCE [LARGE SCALE GENOMIC DNA]</scope>
    <source>
        <strain evidence="6">0111107301</strain>
        <tissue evidence="6">Whole body</tissue>
    </source>
</reference>
<accession>A0A0N0BCJ0</accession>
<feature type="binding site" evidence="3">
    <location>
        <position position="193"/>
    </location>
    <ligand>
        <name>substrate</name>
    </ligand>
</feature>
<dbReference type="GO" id="GO:0019853">
    <property type="term" value="P:L-ascorbic acid biosynthetic process"/>
    <property type="evidence" value="ECO:0007669"/>
    <property type="project" value="TreeGrafter"/>
</dbReference>
<keyword evidence="3" id="KW-0479">Metal-binding</keyword>
<dbReference type="STRING" id="166423.A0A0N0BCJ0"/>
<evidence type="ECO:0000256" key="1">
    <source>
        <dbReference type="ARBA" id="ARBA00008853"/>
    </source>
</evidence>
<dbReference type="PANTHER" id="PTHR10907">
    <property type="entry name" value="REGUCALCIN"/>
    <property type="match status" value="1"/>
</dbReference>
<dbReference type="InterPro" id="IPR011042">
    <property type="entry name" value="6-blade_b-propeller_TolB-like"/>
</dbReference>
<feature type="region of interest" description="Disordered" evidence="4">
    <location>
        <begin position="47"/>
        <end position="68"/>
    </location>
</feature>
<sequence length="392" mass="43379">MLAGTREKFLKAMPDSAIIGSNMAPQFYLTDWISGDTGKKKMREIKWQEKSKEKRNKNRSTERSIPGGSMNREVLYKQETFVLPDNGPTIEPVIGRFMHGESPVWHHPSQEFSFVDTVAQKVCTYHTRREELVCAVIQNGPVGFVVPVNNVPGKFVVGSGTDLVSVHMPHYAGATRINTETLITVDVKTNGTRWNDAKADSLGRLWGGMIGPELNERVVPNEAAFYRINSDLTLQVELPNVTNSNGLIWNLQEDTLYYIDSATHQVAAFDFDSIRGSISNKRIVFDLEGTSYSGILDGMTIDANGNLWIALYNGGGILNVDPLTGKIIQFVEFPVSKVTSCTFGGFLLDTLYVTTSSRDLSEQELRDQPLAGFVFSVKGLGVRGIPSNSFNL</sequence>
<proteinExistence type="inferred from homology"/>
<evidence type="ECO:0000313" key="6">
    <source>
        <dbReference type="EMBL" id="KOX69068.1"/>
    </source>
</evidence>
<name>A0A0N0BCJ0_9HYME</name>
<evidence type="ECO:0000259" key="5">
    <source>
        <dbReference type="Pfam" id="PF08450"/>
    </source>
</evidence>
<dbReference type="EMBL" id="KQ435903">
    <property type="protein sequence ID" value="KOX69068.1"/>
    <property type="molecule type" value="Genomic_DNA"/>
</dbReference>
<evidence type="ECO:0000256" key="3">
    <source>
        <dbReference type="PIRSR" id="PIRSR605511-2"/>
    </source>
</evidence>
<feature type="binding site" evidence="3">
    <location>
        <position position="213"/>
    </location>
    <ligand>
        <name>substrate</name>
    </ligand>
</feature>
<dbReference type="Proteomes" id="UP000053105">
    <property type="component" value="Unassembled WGS sequence"/>
</dbReference>
<dbReference type="GO" id="GO:0004341">
    <property type="term" value="F:gluconolactonase activity"/>
    <property type="evidence" value="ECO:0007669"/>
    <property type="project" value="TreeGrafter"/>
</dbReference>
<feature type="binding site" evidence="3">
    <location>
        <position position="195"/>
    </location>
    <ligand>
        <name>substrate</name>
    </ligand>
</feature>
<keyword evidence="7" id="KW-1185">Reference proteome</keyword>
<evidence type="ECO:0000256" key="4">
    <source>
        <dbReference type="SAM" id="MobiDB-lite"/>
    </source>
</evidence>
<evidence type="ECO:0000256" key="2">
    <source>
        <dbReference type="PIRSR" id="PIRSR605511-1"/>
    </source>
</evidence>
<dbReference type="InterPro" id="IPR013658">
    <property type="entry name" value="SGL"/>
</dbReference>
<keyword evidence="3" id="KW-0862">Zinc</keyword>
<dbReference type="Pfam" id="PF08450">
    <property type="entry name" value="SGL"/>
    <property type="match status" value="1"/>
</dbReference>
<dbReference type="AlphaFoldDB" id="A0A0N0BCJ0"/>
<feature type="binding site" evidence="3">
    <location>
        <position position="297"/>
    </location>
    <ligand>
        <name>a divalent metal cation</name>
        <dbReference type="ChEBI" id="CHEBI:60240"/>
    </ligand>
</feature>
<feature type="active site" description="Proton donor/acceptor" evidence="2">
    <location>
        <position position="297"/>
    </location>
</feature>